<dbReference type="Proteomes" id="UP000245370">
    <property type="component" value="Unassembled WGS sequence"/>
</dbReference>
<dbReference type="GO" id="GO:0003735">
    <property type="term" value="F:structural constituent of ribosome"/>
    <property type="evidence" value="ECO:0007669"/>
    <property type="project" value="InterPro"/>
</dbReference>
<dbReference type="Gene3D" id="1.10.287.610">
    <property type="entry name" value="Helix hairpin bin"/>
    <property type="match status" value="1"/>
</dbReference>
<evidence type="ECO:0000313" key="7">
    <source>
        <dbReference type="EMBL" id="PWH81571.1"/>
    </source>
</evidence>
<dbReference type="Pfam" id="PF00318">
    <property type="entry name" value="Ribosomal_S2"/>
    <property type="match status" value="1"/>
</dbReference>
<evidence type="ECO:0000313" key="8">
    <source>
        <dbReference type="Proteomes" id="UP000245370"/>
    </source>
</evidence>
<dbReference type="PROSITE" id="PS00962">
    <property type="entry name" value="RIBOSOMAL_S2_1"/>
    <property type="match status" value="1"/>
</dbReference>
<feature type="region of interest" description="Disordered" evidence="6">
    <location>
        <begin position="228"/>
        <end position="290"/>
    </location>
</feature>
<keyword evidence="3 5" id="KW-0687">Ribonucleoprotein</keyword>
<gene>
    <name evidence="5 7" type="primary">rpsB</name>
    <name evidence="7" type="ORF">DIT68_14685</name>
</gene>
<name>A0A2U2X1B2_9FLAO</name>
<comment type="similarity">
    <text evidence="1 5">Belongs to the universal ribosomal protein uS2 family.</text>
</comment>
<evidence type="ECO:0000256" key="6">
    <source>
        <dbReference type="SAM" id="MobiDB-lite"/>
    </source>
</evidence>
<proteinExistence type="inferred from homology"/>
<dbReference type="PANTHER" id="PTHR12534:SF0">
    <property type="entry name" value="SMALL RIBOSOMAL SUBUNIT PROTEIN US2M"/>
    <property type="match status" value="1"/>
</dbReference>
<dbReference type="NCBIfam" id="TIGR01011">
    <property type="entry name" value="rpsB_bact"/>
    <property type="match status" value="1"/>
</dbReference>
<dbReference type="CDD" id="cd01425">
    <property type="entry name" value="RPS2"/>
    <property type="match status" value="1"/>
</dbReference>
<keyword evidence="8" id="KW-1185">Reference proteome</keyword>
<dbReference type="EMBL" id="QFRJ01000016">
    <property type="protein sequence ID" value="PWH81571.1"/>
    <property type="molecule type" value="Genomic_DNA"/>
</dbReference>
<dbReference type="InterPro" id="IPR005706">
    <property type="entry name" value="Ribosomal_uS2_bac/mit/plastid"/>
</dbReference>
<dbReference type="OrthoDB" id="9808036at2"/>
<keyword evidence="2 5" id="KW-0689">Ribosomal protein</keyword>
<dbReference type="GO" id="GO:0006412">
    <property type="term" value="P:translation"/>
    <property type="evidence" value="ECO:0007669"/>
    <property type="project" value="UniProtKB-UniRule"/>
</dbReference>
<reference evidence="7 8" key="2">
    <citation type="submission" date="2018-05" db="EMBL/GenBank/DDBJ databases">
        <authorList>
            <person name="Lanie J.A."/>
            <person name="Ng W.-L."/>
            <person name="Kazmierczak K.M."/>
            <person name="Andrzejewski T.M."/>
            <person name="Davidsen T.M."/>
            <person name="Wayne K.J."/>
            <person name="Tettelin H."/>
            <person name="Glass J.I."/>
            <person name="Rusch D."/>
            <person name="Podicherti R."/>
            <person name="Tsui H.-C.T."/>
            <person name="Winkler M.E."/>
        </authorList>
    </citation>
    <scope>NUCLEOTIDE SEQUENCE [LARGE SCALE GENOMIC DNA]</scope>
    <source>
        <strain evidence="7 8">C305</strain>
    </source>
</reference>
<dbReference type="InterPro" id="IPR001865">
    <property type="entry name" value="Ribosomal_uS2"/>
</dbReference>
<dbReference type="HAMAP" id="MF_00291_B">
    <property type="entry name" value="Ribosomal_uS2_B"/>
    <property type="match status" value="1"/>
</dbReference>
<dbReference type="Gene3D" id="3.40.50.10490">
    <property type="entry name" value="Glucose-6-phosphate isomerase like protein, domain 1"/>
    <property type="match status" value="1"/>
</dbReference>
<dbReference type="PANTHER" id="PTHR12534">
    <property type="entry name" value="30S RIBOSOMAL PROTEIN S2 PROKARYOTIC AND ORGANELLAR"/>
    <property type="match status" value="1"/>
</dbReference>
<comment type="caution">
    <text evidence="7">The sequence shown here is derived from an EMBL/GenBank/DDBJ whole genome shotgun (WGS) entry which is preliminary data.</text>
</comment>
<protein>
    <recommendedName>
        <fullName evidence="4 5">Small ribosomal subunit protein uS2</fullName>
    </recommendedName>
</protein>
<organism evidence="7 8">
    <name type="scientific">Brumimicrobium oceani</name>
    <dbReference type="NCBI Taxonomy" id="2100725"/>
    <lineage>
        <taxon>Bacteria</taxon>
        <taxon>Pseudomonadati</taxon>
        <taxon>Bacteroidota</taxon>
        <taxon>Flavobacteriia</taxon>
        <taxon>Flavobacteriales</taxon>
        <taxon>Crocinitomicaceae</taxon>
        <taxon>Brumimicrobium</taxon>
    </lineage>
</organism>
<evidence type="ECO:0000256" key="2">
    <source>
        <dbReference type="ARBA" id="ARBA00022980"/>
    </source>
</evidence>
<dbReference type="RefSeq" id="WP_109360579.1">
    <property type="nucleotide sequence ID" value="NZ_QFRJ01000016.1"/>
</dbReference>
<accession>A0A2U2X1B2</accession>
<evidence type="ECO:0000256" key="1">
    <source>
        <dbReference type="ARBA" id="ARBA00006242"/>
    </source>
</evidence>
<reference evidence="7 8" key="1">
    <citation type="submission" date="2018-05" db="EMBL/GenBank/DDBJ databases">
        <title>Brumimicrobium oceani sp. nov., isolated from coastal sediment.</title>
        <authorList>
            <person name="Kou Y."/>
        </authorList>
    </citation>
    <scope>NUCLEOTIDE SEQUENCE [LARGE SCALE GENOMIC DNA]</scope>
    <source>
        <strain evidence="7 8">C305</strain>
    </source>
</reference>
<evidence type="ECO:0000256" key="5">
    <source>
        <dbReference type="HAMAP-Rule" id="MF_00291"/>
    </source>
</evidence>
<dbReference type="PRINTS" id="PR00395">
    <property type="entry name" value="RIBOSOMALS2"/>
</dbReference>
<dbReference type="FunFam" id="1.10.287.610:FF:000001">
    <property type="entry name" value="30S ribosomal protein S2"/>
    <property type="match status" value="1"/>
</dbReference>
<dbReference type="GO" id="GO:0022627">
    <property type="term" value="C:cytosolic small ribosomal subunit"/>
    <property type="evidence" value="ECO:0007669"/>
    <property type="project" value="TreeGrafter"/>
</dbReference>
<evidence type="ECO:0000256" key="3">
    <source>
        <dbReference type="ARBA" id="ARBA00023274"/>
    </source>
</evidence>
<evidence type="ECO:0000256" key="4">
    <source>
        <dbReference type="ARBA" id="ARBA00035256"/>
    </source>
</evidence>
<dbReference type="InterPro" id="IPR023591">
    <property type="entry name" value="Ribosomal_uS2_flav_dom_sf"/>
</dbReference>
<dbReference type="AlphaFoldDB" id="A0A2U2X1B2"/>
<dbReference type="SUPFAM" id="SSF52313">
    <property type="entry name" value="Ribosomal protein S2"/>
    <property type="match status" value="1"/>
</dbReference>
<dbReference type="InterPro" id="IPR018130">
    <property type="entry name" value="Ribosomal_uS2_CS"/>
</dbReference>
<sequence length="290" mass="32740">MSKKADFKELLDAGVHFGHLKRKWNPAMAPYIFDEQKGIHVIDLNKTIAHLEQACLAMKQIAKSGKKILFVATKKQAKQIVADRVKAINMPYVTERWTGGMLTNFATTRKSVRKMATIDKMQSDGTWDTLSKREKLFITRQREKLEKNFGSIADMTRQPAAIFIVDVMKENIALKEAVRLGITTFAMIDTNSNPKLVDFPIPANDDASKSVAIIMDYVTAAIQEGLEERKTAKSKQEADKKAEETKKKEDKKKADEEKAAKKEASKKEEETKVEDKSEAKTEVKAEDKSE</sequence>